<comment type="caution">
    <text evidence="6">The sequence shown here is derived from an EMBL/GenBank/DDBJ whole genome shotgun (WGS) entry which is preliminary data.</text>
</comment>
<dbReference type="GO" id="GO:0044781">
    <property type="term" value="P:bacterial-type flagellum organization"/>
    <property type="evidence" value="ECO:0007669"/>
    <property type="project" value="UniProtKB-KW"/>
</dbReference>
<organism evidence="6 7">
    <name type="scientific">Pseudomonas putida</name>
    <name type="common">Arthrobacter siderocapsulatus</name>
    <dbReference type="NCBI Taxonomy" id="303"/>
    <lineage>
        <taxon>Bacteria</taxon>
        <taxon>Pseudomonadati</taxon>
        <taxon>Pseudomonadota</taxon>
        <taxon>Gammaproteobacteria</taxon>
        <taxon>Pseudomonadales</taxon>
        <taxon>Pseudomonadaceae</taxon>
        <taxon>Pseudomonas</taxon>
    </lineage>
</organism>
<dbReference type="Proteomes" id="UP000542695">
    <property type="component" value="Unassembled WGS sequence"/>
</dbReference>
<keyword evidence="3" id="KW-1005">Bacterial flagellum biogenesis</keyword>
<dbReference type="Gene3D" id="1.20.58.380">
    <property type="entry name" value="Flagellar protein flit"/>
    <property type="match status" value="1"/>
</dbReference>
<evidence type="ECO:0000256" key="3">
    <source>
        <dbReference type="ARBA" id="ARBA00022795"/>
    </source>
</evidence>
<protein>
    <recommendedName>
        <fullName evidence="5">Flagellar protein FliT</fullName>
    </recommendedName>
</protein>
<evidence type="ECO:0000256" key="2">
    <source>
        <dbReference type="ARBA" id="ARBA00022490"/>
    </source>
</evidence>
<comment type="subcellular location">
    <subcellularLocation>
        <location evidence="1">Cytoplasm</location>
        <location evidence="1">Cytosol</location>
    </subcellularLocation>
</comment>
<dbReference type="RefSeq" id="WP_046786921.1">
    <property type="nucleotide sequence ID" value="NZ_JABTYF010000001.1"/>
</dbReference>
<dbReference type="InterPro" id="IPR008622">
    <property type="entry name" value="FliT"/>
</dbReference>
<dbReference type="AlphaFoldDB" id="A0A7Y8CZU8"/>
<proteinExistence type="predicted"/>
<keyword evidence="6" id="KW-0966">Cell projection</keyword>
<evidence type="ECO:0000313" key="6">
    <source>
        <dbReference type="EMBL" id="NWC78754.1"/>
    </source>
</evidence>
<sequence length="121" mass="13497">MLQAQVIAAYEGLLEQSRRMLTCAENADWDGIFALKSQGLIDAASLRRAESQAELDEAGQLRKLELITEIVALDSQVSRFLQARQNHLGELMQVGRQKNDLDNAYRVTGGKVLSLSHRLCQ</sequence>
<keyword evidence="6" id="KW-0282">Flagellum</keyword>
<keyword evidence="6" id="KW-0969">Cilium</keyword>
<reference evidence="6 7" key="1">
    <citation type="submission" date="2020-04" db="EMBL/GenBank/DDBJ databases">
        <title>Molecular characterization of pseudomonads from Agaricus bisporus reveal novel blotch 2 pathogens in Western Europe.</title>
        <authorList>
            <person name="Taparia T."/>
            <person name="Krijger M."/>
            <person name="Haynes E."/>
            <person name="Elpinstone J.G."/>
            <person name="Noble R."/>
            <person name="Van Der Wolf J."/>
        </authorList>
    </citation>
    <scope>NUCLEOTIDE SEQUENCE [LARGE SCALE GENOMIC DNA]</scope>
    <source>
        <strain evidence="6 7">P7765</strain>
    </source>
</reference>
<name>A0A7Y8CZU8_PSEPU</name>
<evidence type="ECO:0000313" key="7">
    <source>
        <dbReference type="Proteomes" id="UP000542695"/>
    </source>
</evidence>
<dbReference type="EMBL" id="JACARV010000002">
    <property type="protein sequence ID" value="NWC78754.1"/>
    <property type="molecule type" value="Genomic_DNA"/>
</dbReference>
<evidence type="ECO:0000256" key="5">
    <source>
        <dbReference type="ARBA" id="ARBA00093797"/>
    </source>
</evidence>
<keyword evidence="4" id="KW-0143">Chaperone</keyword>
<dbReference type="Pfam" id="PF05400">
    <property type="entry name" value="FliT"/>
    <property type="match status" value="1"/>
</dbReference>
<gene>
    <name evidence="6" type="ORF">HX798_00465</name>
</gene>
<evidence type="ECO:0000256" key="4">
    <source>
        <dbReference type="ARBA" id="ARBA00023186"/>
    </source>
</evidence>
<accession>A0A7Y8CZU8</accession>
<evidence type="ECO:0000256" key="1">
    <source>
        <dbReference type="ARBA" id="ARBA00004514"/>
    </source>
</evidence>
<keyword evidence="2" id="KW-0963">Cytoplasm</keyword>